<dbReference type="Gene3D" id="3.40.50.720">
    <property type="entry name" value="NAD(P)-binding Rossmann-like Domain"/>
    <property type="match status" value="1"/>
</dbReference>
<evidence type="ECO:0000313" key="2">
    <source>
        <dbReference type="EMBL" id="SDC35567.1"/>
    </source>
</evidence>
<dbReference type="RefSeq" id="WP_090850942.1">
    <property type="nucleotide sequence ID" value="NZ_FMZM01000002.1"/>
</dbReference>
<evidence type="ECO:0000259" key="1">
    <source>
        <dbReference type="Pfam" id="PF01370"/>
    </source>
</evidence>
<dbReference type="InterPro" id="IPR036291">
    <property type="entry name" value="NAD(P)-bd_dom_sf"/>
</dbReference>
<dbReference type="AlphaFoldDB" id="A0A1G6KX81"/>
<evidence type="ECO:0000313" key="3">
    <source>
        <dbReference type="Proteomes" id="UP000199034"/>
    </source>
</evidence>
<organism evidence="2 3">
    <name type="scientific">Nocardioides lianchengensis</name>
    <dbReference type="NCBI Taxonomy" id="1045774"/>
    <lineage>
        <taxon>Bacteria</taxon>
        <taxon>Bacillati</taxon>
        <taxon>Actinomycetota</taxon>
        <taxon>Actinomycetes</taxon>
        <taxon>Propionibacteriales</taxon>
        <taxon>Nocardioidaceae</taxon>
        <taxon>Nocardioides</taxon>
    </lineage>
</organism>
<dbReference type="Pfam" id="PF01370">
    <property type="entry name" value="Epimerase"/>
    <property type="match status" value="1"/>
</dbReference>
<dbReference type="EMBL" id="FMZM01000002">
    <property type="protein sequence ID" value="SDC35567.1"/>
    <property type="molecule type" value="Genomic_DNA"/>
</dbReference>
<accession>A0A1G6KX81</accession>
<dbReference type="STRING" id="1045774.SAMN05421872_10234"/>
<dbReference type="SUPFAM" id="SSF51735">
    <property type="entry name" value="NAD(P)-binding Rossmann-fold domains"/>
    <property type="match status" value="1"/>
</dbReference>
<proteinExistence type="predicted"/>
<protein>
    <submittedName>
        <fullName evidence="2">Nucleoside-diphosphate-sugar epimerase</fullName>
    </submittedName>
</protein>
<dbReference type="InterPro" id="IPR001509">
    <property type="entry name" value="Epimerase_deHydtase"/>
</dbReference>
<gene>
    <name evidence="2" type="ORF">SAMN05421872_10234</name>
</gene>
<sequence length="325" mass="34474">MRILVLGGSVFLSRAVAAEAVRRGHDVVCACRGTSGSVPDGARLVETDRTGPLPDELTGFDAVVDVARQPSWVRAAVERLPDAHWVFVSTINVYEDESTPGGRPGTLPLRAPQPDDVDLAIDPEAYGPMKVACEEIVAAGAASSMVVRPGLIVGPGDPTGRFSYWPARLGSGPAEVLAPGDPGDVVQVVDVRDLADWVVDSCETRRTGAYDGVGPARPLSELLAEVAAGCDADPIWTWVSQDALEAQGVEPWSGPRSVPLWLPRPAYDGMLAHDVTPSLDAGLRIRPLADTARDTLAWLRATPDAPVTGLTAEEETQLLRRPVTE</sequence>
<feature type="domain" description="NAD-dependent epimerase/dehydratase" evidence="1">
    <location>
        <begin position="3"/>
        <end position="201"/>
    </location>
</feature>
<reference evidence="2 3" key="1">
    <citation type="submission" date="2016-10" db="EMBL/GenBank/DDBJ databases">
        <authorList>
            <person name="de Groot N.N."/>
        </authorList>
    </citation>
    <scope>NUCLEOTIDE SEQUENCE [LARGE SCALE GENOMIC DNA]</scope>
    <source>
        <strain evidence="2 3">CGMCC 4.6858</strain>
    </source>
</reference>
<dbReference type="OrthoDB" id="7941246at2"/>
<name>A0A1G6KX81_9ACTN</name>
<dbReference type="Proteomes" id="UP000199034">
    <property type="component" value="Unassembled WGS sequence"/>
</dbReference>
<keyword evidence="3" id="KW-1185">Reference proteome</keyword>